<dbReference type="VEuPathDB" id="FungiDB:PTTG_28110"/>
<accession>A0A180GEL5</accession>
<protein>
    <submittedName>
        <fullName evidence="2 3">Uncharacterized protein</fullName>
    </submittedName>
</protein>
<sequence>MKKTEEKESYPNKADQEKDEHPISGENLKEATSVKDVKQHNIYFTHLHDTLGNLGLRGIQKITASLQILAYGGAHDATNNAEYL</sequence>
<dbReference type="Proteomes" id="UP000005240">
    <property type="component" value="Unassembled WGS sequence"/>
</dbReference>
<evidence type="ECO:0000313" key="2">
    <source>
        <dbReference type="EMBL" id="OAV91061.1"/>
    </source>
</evidence>
<evidence type="ECO:0000256" key="1">
    <source>
        <dbReference type="SAM" id="MobiDB-lite"/>
    </source>
</evidence>
<reference evidence="2" key="1">
    <citation type="submission" date="2009-11" db="EMBL/GenBank/DDBJ databases">
        <authorList>
            <consortium name="The Broad Institute Genome Sequencing Platform"/>
            <person name="Ward D."/>
            <person name="Feldgarden M."/>
            <person name="Earl A."/>
            <person name="Young S.K."/>
            <person name="Zeng Q."/>
            <person name="Koehrsen M."/>
            <person name="Alvarado L."/>
            <person name="Berlin A."/>
            <person name="Bochicchio J."/>
            <person name="Borenstein D."/>
            <person name="Chapman S.B."/>
            <person name="Chen Z."/>
            <person name="Engels R."/>
            <person name="Freedman E."/>
            <person name="Gellesch M."/>
            <person name="Goldberg J."/>
            <person name="Griggs A."/>
            <person name="Gujja S."/>
            <person name="Heilman E."/>
            <person name="Heiman D."/>
            <person name="Hepburn T."/>
            <person name="Howarth C."/>
            <person name="Jen D."/>
            <person name="Larson L."/>
            <person name="Lewis B."/>
            <person name="Mehta T."/>
            <person name="Park D."/>
            <person name="Pearson M."/>
            <person name="Roberts A."/>
            <person name="Saif S."/>
            <person name="Shea T."/>
            <person name="Shenoy N."/>
            <person name="Sisk P."/>
            <person name="Stolte C."/>
            <person name="Sykes S."/>
            <person name="Thomson T."/>
            <person name="Walk T."/>
            <person name="White J."/>
            <person name="Yandava C."/>
            <person name="Izard J."/>
            <person name="Baranova O.V."/>
            <person name="Blanton J.M."/>
            <person name="Tanner A.C."/>
            <person name="Dewhirst F.E."/>
            <person name="Haas B."/>
            <person name="Nusbaum C."/>
            <person name="Birren B."/>
        </authorList>
    </citation>
    <scope>NUCLEOTIDE SEQUENCE [LARGE SCALE GENOMIC DNA]</scope>
    <source>
        <strain evidence="2">1-1 BBBD Race 1</strain>
    </source>
</reference>
<name>A0A180GEL5_PUCT1</name>
<proteinExistence type="predicted"/>
<gene>
    <name evidence="2" type="ORF">PTTG_28110</name>
</gene>
<evidence type="ECO:0000313" key="3">
    <source>
        <dbReference type="EnsemblFungi" id="PTTG_28110-t43_1-p1"/>
    </source>
</evidence>
<keyword evidence="4" id="KW-1185">Reference proteome</keyword>
<dbReference type="EMBL" id="ADAS02000088">
    <property type="protein sequence ID" value="OAV91061.1"/>
    <property type="molecule type" value="Genomic_DNA"/>
</dbReference>
<reference evidence="2" key="2">
    <citation type="submission" date="2016-05" db="EMBL/GenBank/DDBJ databases">
        <title>Comparative analysis highlights variable genome content of wheat rusts and divergence of the mating loci.</title>
        <authorList>
            <person name="Cuomo C.A."/>
            <person name="Bakkeren G."/>
            <person name="Szabo L."/>
            <person name="Khalil H."/>
            <person name="Joly D."/>
            <person name="Goldberg J."/>
            <person name="Young S."/>
            <person name="Zeng Q."/>
            <person name="Fellers J."/>
        </authorList>
    </citation>
    <scope>NUCLEOTIDE SEQUENCE [LARGE SCALE GENOMIC DNA]</scope>
    <source>
        <strain evidence="2">1-1 BBBD Race 1</strain>
    </source>
</reference>
<dbReference type="EnsemblFungi" id="PTTG_28110-t43_1">
    <property type="protein sequence ID" value="PTTG_28110-t43_1-p1"/>
    <property type="gene ID" value="PTTG_28110"/>
</dbReference>
<reference evidence="3 4" key="3">
    <citation type="journal article" date="2017" name="G3 (Bethesda)">
        <title>Comparative analysis highlights variable genome content of wheat rusts and divergence of the mating loci.</title>
        <authorList>
            <person name="Cuomo C.A."/>
            <person name="Bakkeren G."/>
            <person name="Khalil H.B."/>
            <person name="Panwar V."/>
            <person name="Joly D."/>
            <person name="Linning R."/>
            <person name="Sakthikumar S."/>
            <person name="Song X."/>
            <person name="Adiconis X."/>
            <person name="Fan L."/>
            <person name="Goldberg J.M."/>
            <person name="Levin J.Z."/>
            <person name="Young S."/>
            <person name="Zeng Q."/>
            <person name="Anikster Y."/>
            <person name="Bruce M."/>
            <person name="Wang M."/>
            <person name="Yin C."/>
            <person name="McCallum B."/>
            <person name="Szabo L.J."/>
            <person name="Hulbert S."/>
            <person name="Chen X."/>
            <person name="Fellers J.P."/>
        </authorList>
    </citation>
    <scope>NUCLEOTIDE SEQUENCE</scope>
    <source>
        <strain evidence="3">isolate 1-1 / race 1 (BBBD)</strain>
        <strain evidence="4">Isolate 1-1 / race 1 (BBBD)</strain>
    </source>
</reference>
<feature type="region of interest" description="Disordered" evidence="1">
    <location>
        <begin position="1"/>
        <end position="32"/>
    </location>
</feature>
<reference evidence="3" key="4">
    <citation type="submission" date="2025-05" db="UniProtKB">
        <authorList>
            <consortium name="EnsemblFungi"/>
        </authorList>
    </citation>
    <scope>IDENTIFICATION</scope>
    <source>
        <strain evidence="3">isolate 1-1 / race 1 (BBBD)</strain>
    </source>
</reference>
<organism evidence="2">
    <name type="scientific">Puccinia triticina (isolate 1-1 / race 1 (BBBD))</name>
    <name type="common">Brown leaf rust fungus</name>
    <dbReference type="NCBI Taxonomy" id="630390"/>
    <lineage>
        <taxon>Eukaryota</taxon>
        <taxon>Fungi</taxon>
        <taxon>Dikarya</taxon>
        <taxon>Basidiomycota</taxon>
        <taxon>Pucciniomycotina</taxon>
        <taxon>Pucciniomycetes</taxon>
        <taxon>Pucciniales</taxon>
        <taxon>Pucciniaceae</taxon>
        <taxon>Puccinia</taxon>
    </lineage>
</organism>
<evidence type="ECO:0000313" key="4">
    <source>
        <dbReference type="Proteomes" id="UP000005240"/>
    </source>
</evidence>
<dbReference type="AlphaFoldDB" id="A0A180GEL5"/>
<dbReference type="OrthoDB" id="7763893at2759"/>